<protein>
    <submittedName>
        <fullName evidence="3">Phage capsid family protein</fullName>
    </submittedName>
</protein>
<organism evidence="3 4">
    <name type="scientific">Rhodanobacter denitrificans</name>
    <dbReference type="NCBI Taxonomy" id="666685"/>
    <lineage>
        <taxon>Bacteria</taxon>
        <taxon>Pseudomonadati</taxon>
        <taxon>Pseudomonadota</taxon>
        <taxon>Gammaproteobacteria</taxon>
        <taxon>Lysobacterales</taxon>
        <taxon>Rhodanobacteraceae</taxon>
        <taxon>Rhodanobacter</taxon>
    </lineage>
</organism>
<name>M4NDD1_9GAMM</name>
<dbReference type="Gene3D" id="3.30.2320.10">
    <property type="entry name" value="hypothetical protein PF0899 domain"/>
    <property type="match status" value="1"/>
</dbReference>
<dbReference type="STRING" id="666685.R2APBS1_1625"/>
<dbReference type="SUPFAM" id="SSF56563">
    <property type="entry name" value="Major capsid protein gp5"/>
    <property type="match status" value="1"/>
</dbReference>
<dbReference type="eggNOG" id="COG4653">
    <property type="taxonomic scope" value="Bacteria"/>
</dbReference>
<dbReference type="AlphaFoldDB" id="M4NDD1"/>
<evidence type="ECO:0000313" key="3">
    <source>
        <dbReference type="EMBL" id="AGG88760.1"/>
    </source>
</evidence>
<evidence type="ECO:0000256" key="1">
    <source>
        <dbReference type="ARBA" id="ARBA00004328"/>
    </source>
</evidence>
<sequence length="408" mass="42645">MNNHSILRTLKPGQRLQTKAADGDPLLAAVAEHAQRFEKAAEKSALEIKALKDANAEQAETLNGMVQELAEIKSFRGHGGGGGNAGPSPVRSFIESDGLKSFLGGQNSTGRIELKNSSVKMLCKAVVNTGRGGVGDQSYTAPNDRDSNNLWGFAVRPLTLMEALRAIPVTSGSYEFTQLDPSYSNAADYQATEGAEKAEGGFPTVDAVATIATIAHWIPVSNQVLADAPSLEVQIDNLLRVGVFQRAENQVLNGVGGTGKIKGIIPQATAFAATADDAQDRIGEAVTALAAAGWAGQPAIIMNPVDWGNITRTRGTSEGTYLLGSPVAPAPPVLWNTPVIQSASVPAGTTVVADLSQMALLDRQQVTVQASREQKFTSNVTILLGEGRLGLAVFSPGAVLKVALVPTT</sequence>
<dbReference type="HOGENOM" id="CLU_051005_0_0_6"/>
<dbReference type="InterPro" id="IPR024455">
    <property type="entry name" value="Phage_capsid"/>
</dbReference>
<dbReference type="OrthoDB" id="637859at2"/>
<accession>M4NDD1</accession>
<dbReference type="KEGG" id="rhd:R2APBS1_1625"/>
<gene>
    <name evidence="3" type="ORF">R2APBS1_1625</name>
</gene>
<reference evidence="3 4" key="1">
    <citation type="submission" date="2012-04" db="EMBL/GenBank/DDBJ databases">
        <title>Complete genome of Rhodanobacter sp. 2APBS1.</title>
        <authorList>
            <consortium name="US DOE Joint Genome Institute"/>
            <person name="Huntemann M."/>
            <person name="Wei C.-L."/>
            <person name="Han J."/>
            <person name="Detter J.C."/>
            <person name="Han C."/>
            <person name="Tapia R."/>
            <person name="Munk A.C.C."/>
            <person name="Chen A."/>
            <person name="Krypides N."/>
            <person name="Mavromatis K."/>
            <person name="Markowitz V."/>
            <person name="Szeto E."/>
            <person name="Ivanova N."/>
            <person name="Mikhailova N."/>
            <person name="Ovchinnikova G."/>
            <person name="Pagani I."/>
            <person name="Pati A."/>
            <person name="Goodwin L."/>
            <person name="Peters L."/>
            <person name="Pitluck S."/>
            <person name="Woyke T."/>
            <person name="Prakash O."/>
            <person name="Elkins J."/>
            <person name="Brown S."/>
            <person name="Palumbo A."/>
            <person name="Hemme C."/>
            <person name="Zhou J."/>
            <person name="Watson D."/>
            <person name="Jardine P."/>
            <person name="Kostka J."/>
            <person name="Green S."/>
        </authorList>
    </citation>
    <scope>NUCLEOTIDE SEQUENCE [LARGE SCALE GENOMIC DNA]</scope>
    <source>
        <strain evidence="3 4">2APBS1</strain>
    </source>
</reference>
<keyword evidence="4" id="KW-1185">Reference proteome</keyword>
<dbReference type="Proteomes" id="UP000011859">
    <property type="component" value="Chromosome"/>
</dbReference>
<comment type="subcellular location">
    <subcellularLocation>
        <location evidence="1">Virion</location>
    </subcellularLocation>
</comment>
<feature type="domain" description="Phage capsid-like C-terminal" evidence="2">
    <location>
        <begin position="138"/>
        <end position="402"/>
    </location>
</feature>
<dbReference type="RefSeq" id="WP_015447516.1">
    <property type="nucleotide sequence ID" value="NC_020541.1"/>
</dbReference>
<dbReference type="EMBL" id="CP003470">
    <property type="protein sequence ID" value="AGG88760.1"/>
    <property type="molecule type" value="Genomic_DNA"/>
</dbReference>
<dbReference type="InterPro" id="IPR054612">
    <property type="entry name" value="Phage_capsid-like_C"/>
</dbReference>
<evidence type="ECO:0000259" key="2">
    <source>
        <dbReference type="Pfam" id="PF05065"/>
    </source>
</evidence>
<dbReference type="Pfam" id="PF05065">
    <property type="entry name" value="Phage_capsid"/>
    <property type="match status" value="1"/>
</dbReference>
<evidence type="ECO:0000313" key="4">
    <source>
        <dbReference type="Proteomes" id="UP000011859"/>
    </source>
</evidence>
<proteinExistence type="predicted"/>
<dbReference type="Gene3D" id="3.30.2400.10">
    <property type="entry name" value="Major capsid protein gp5"/>
    <property type="match status" value="1"/>
</dbReference>
<dbReference type="NCBIfam" id="TIGR01554">
    <property type="entry name" value="major_cap_HK97"/>
    <property type="match status" value="1"/>
</dbReference>